<dbReference type="Proteomes" id="UP000251960">
    <property type="component" value="Chromosome 9"/>
</dbReference>
<keyword evidence="6" id="KW-0735">Signal-anchor</keyword>
<dbReference type="InterPro" id="IPR008630">
    <property type="entry name" value="Glyco_trans_34"/>
</dbReference>
<evidence type="ECO:0000256" key="3">
    <source>
        <dbReference type="ARBA" id="ARBA00022676"/>
    </source>
</evidence>
<sequence>MMKRPVAADRRARQHRLLPLLVFPAFFLFIIAPCALFLFRTSASSMTAATLYPSHLEMSRCQHSQCHCHRATTVASTTAFGSSDPNGKHMLLRAFKNKADYCRVHGFDIFYSTVVLDAELSGFWSKLPLLRTLMLVHPETELLWWVDSDVIFIDMLFEPPWDKYAGHNLVFPGSEEKRGRWGGKTFLESSYRLSGFLAYIADKFEEMRRHSTTPPVPGSEQRPLTTHFMGCKPCGNDSIYDAVWCRRSMERALNFGDDQILNLYGFEHKSFNTTTVRWVRNDTGGPLDAVDEELGRLLHPTFRAANL</sequence>
<dbReference type="ExpressionAtlas" id="A0A3L6DGD3">
    <property type="expression patterns" value="baseline"/>
</dbReference>
<dbReference type="Pfam" id="PF05637">
    <property type="entry name" value="Glyco_transf_34"/>
    <property type="match status" value="1"/>
</dbReference>
<evidence type="ECO:0000256" key="4">
    <source>
        <dbReference type="ARBA" id="ARBA00022679"/>
    </source>
</evidence>
<keyword evidence="5 10" id="KW-0812">Transmembrane</keyword>
<comment type="subcellular location">
    <subcellularLocation>
        <location evidence="1">Golgi apparatus membrane</location>
        <topology evidence="1">Single-pass type II membrane protein</topology>
    </subcellularLocation>
</comment>
<reference evidence="11" key="1">
    <citation type="journal article" date="2018" name="Nat. Genet.">
        <title>Extensive intraspecific gene order and gene structural variations between Mo17 and other maize genomes.</title>
        <authorList>
            <person name="Sun S."/>
            <person name="Zhou Y."/>
            <person name="Chen J."/>
            <person name="Shi J."/>
            <person name="Zhao H."/>
            <person name="Zhao H."/>
            <person name="Song W."/>
            <person name="Zhang M."/>
            <person name="Cui Y."/>
            <person name="Dong X."/>
            <person name="Liu H."/>
            <person name="Ma X."/>
            <person name="Jiao Y."/>
            <person name="Wang B."/>
            <person name="Wei X."/>
            <person name="Stein J.C."/>
            <person name="Glaubitz J.C."/>
            <person name="Lu F."/>
            <person name="Yu G."/>
            <person name="Liang C."/>
            <person name="Fengler K."/>
            <person name="Li B."/>
            <person name="Rafalski A."/>
            <person name="Schnable P.S."/>
            <person name="Ware D.H."/>
            <person name="Buckler E.S."/>
            <person name="Lai J."/>
        </authorList>
    </citation>
    <scope>NUCLEOTIDE SEQUENCE [LARGE SCALE GENOMIC DNA]</scope>
    <source>
        <tissue evidence="11">Seedling</tissue>
    </source>
</reference>
<comment type="caution">
    <text evidence="11">The sequence shown here is derived from an EMBL/GenBank/DDBJ whole genome shotgun (WGS) entry which is preliminary data.</text>
</comment>
<keyword evidence="7 10" id="KW-1133">Transmembrane helix</keyword>
<evidence type="ECO:0000256" key="10">
    <source>
        <dbReference type="SAM" id="Phobius"/>
    </source>
</evidence>
<evidence type="ECO:0000313" key="11">
    <source>
        <dbReference type="EMBL" id="PWZ07207.1"/>
    </source>
</evidence>
<proteinExistence type="inferred from homology"/>
<keyword evidence="8" id="KW-0333">Golgi apparatus</keyword>
<dbReference type="PANTHER" id="PTHR31311">
    <property type="entry name" value="XYLOGLUCAN 6-XYLOSYLTRANSFERASE 5-RELATED-RELATED"/>
    <property type="match status" value="1"/>
</dbReference>
<feature type="transmembrane region" description="Helical" evidence="10">
    <location>
        <begin position="20"/>
        <end position="39"/>
    </location>
</feature>
<organism evidence="11">
    <name type="scientific">Zea mays</name>
    <name type="common">Maize</name>
    <dbReference type="NCBI Taxonomy" id="4577"/>
    <lineage>
        <taxon>Eukaryota</taxon>
        <taxon>Viridiplantae</taxon>
        <taxon>Streptophyta</taxon>
        <taxon>Embryophyta</taxon>
        <taxon>Tracheophyta</taxon>
        <taxon>Spermatophyta</taxon>
        <taxon>Magnoliopsida</taxon>
        <taxon>Liliopsida</taxon>
        <taxon>Poales</taxon>
        <taxon>Poaceae</taxon>
        <taxon>PACMAD clade</taxon>
        <taxon>Panicoideae</taxon>
        <taxon>Andropogonodae</taxon>
        <taxon>Andropogoneae</taxon>
        <taxon>Tripsacinae</taxon>
        <taxon>Zea</taxon>
    </lineage>
</organism>
<comment type="similarity">
    <text evidence="2">Belongs to the glycosyltransferase 34 family.</text>
</comment>
<evidence type="ECO:0000256" key="5">
    <source>
        <dbReference type="ARBA" id="ARBA00022692"/>
    </source>
</evidence>
<evidence type="ECO:0000256" key="6">
    <source>
        <dbReference type="ARBA" id="ARBA00022968"/>
    </source>
</evidence>
<protein>
    <submittedName>
        <fullName evidence="11">Putative glycosyltransferase 5</fullName>
    </submittedName>
</protein>
<keyword evidence="4 11" id="KW-0808">Transferase</keyword>
<accession>A0A3L6DGD3</accession>
<dbReference type="InterPro" id="IPR029044">
    <property type="entry name" value="Nucleotide-diphossugar_trans"/>
</dbReference>
<evidence type="ECO:0000256" key="2">
    <source>
        <dbReference type="ARBA" id="ARBA00005664"/>
    </source>
</evidence>
<keyword evidence="3" id="KW-0328">Glycosyltransferase</keyword>
<dbReference type="Gene3D" id="3.90.550.10">
    <property type="entry name" value="Spore Coat Polysaccharide Biosynthesis Protein SpsA, Chain A"/>
    <property type="match status" value="1"/>
</dbReference>
<dbReference type="GO" id="GO:0000139">
    <property type="term" value="C:Golgi membrane"/>
    <property type="evidence" value="ECO:0007669"/>
    <property type="project" value="UniProtKB-SubCell"/>
</dbReference>
<gene>
    <name evidence="11" type="primary">GT5_1</name>
    <name evidence="11" type="ORF">Zm00014a_042551</name>
</gene>
<dbReference type="PANTHER" id="PTHR31311:SF7">
    <property type="entry name" value="GLYCOSYLTRANSFERASE 4"/>
    <property type="match status" value="1"/>
</dbReference>
<evidence type="ECO:0000256" key="1">
    <source>
        <dbReference type="ARBA" id="ARBA00004323"/>
    </source>
</evidence>
<dbReference type="AlphaFoldDB" id="A0A3L6DGD3"/>
<dbReference type="FunFam" id="3.90.550.10:FF:000329">
    <property type="entry name" value="Xyloglucan 6-xylosyltransferase 2"/>
    <property type="match status" value="1"/>
</dbReference>
<name>A0A3L6DGD3_MAIZE</name>
<evidence type="ECO:0000256" key="7">
    <source>
        <dbReference type="ARBA" id="ARBA00022989"/>
    </source>
</evidence>
<evidence type="ECO:0000256" key="8">
    <source>
        <dbReference type="ARBA" id="ARBA00023034"/>
    </source>
</evidence>
<dbReference type="EMBL" id="NCVQ01000010">
    <property type="protein sequence ID" value="PWZ07207.1"/>
    <property type="molecule type" value="Genomic_DNA"/>
</dbReference>
<evidence type="ECO:0000256" key="9">
    <source>
        <dbReference type="ARBA" id="ARBA00023136"/>
    </source>
</evidence>
<dbReference type="GO" id="GO:0016757">
    <property type="term" value="F:glycosyltransferase activity"/>
    <property type="evidence" value="ECO:0007669"/>
    <property type="project" value="UniProtKB-KW"/>
</dbReference>
<keyword evidence="9 10" id="KW-0472">Membrane</keyword>